<dbReference type="Proteomes" id="UP000299102">
    <property type="component" value="Unassembled WGS sequence"/>
</dbReference>
<dbReference type="EMBL" id="BGZK01000275">
    <property type="protein sequence ID" value="GBP33565.1"/>
    <property type="molecule type" value="Genomic_DNA"/>
</dbReference>
<comment type="caution">
    <text evidence="1">The sequence shown here is derived from an EMBL/GenBank/DDBJ whole genome shotgun (WGS) entry which is preliminary data.</text>
</comment>
<name>A0A4C1V5U4_EUMVA</name>
<organism evidence="1 2">
    <name type="scientific">Eumeta variegata</name>
    <name type="common">Bagworm moth</name>
    <name type="synonym">Eumeta japonica</name>
    <dbReference type="NCBI Taxonomy" id="151549"/>
    <lineage>
        <taxon>Eukaryota</taxon>
        <taxon>Metazoa</taxon>
        <taxon>Ecdysozoa</taxon>
        <taxon>Arthropoda</taxon>
        <taxon>Hexapoda</taxon>
        <taxon>Insecta</taxon>
        <taxon>Pterygota</taxon>
        <taxon>Neoptera</taxon>
        <taxon>Endopterygota</taxon>
        <taxon>Lepidoptera</taxon>
        <taxon>Glossata</taxon>
        <taxon>Ditrysia</taxon>
        <taxon>Tineoidea</taxon>
        <taxon>Psychidae</taxon>
        <taxon>Oiketicinae</taxon>
        <taxon>Eumeta</taxon>
    </lineage>
</organism>
<evidence type="ECO:0000313" key="2">
    <source>
        <dbReference type="Proteomes" id="UP000299102"/>
    </source>
</evidence>
<evidence type="ECO:0000313" key="1">
    <source>
        <dbReference type="EMBL" id="GBP33565.1"/>
    </source>
</evidence>
<keyword evidence="2" id="KW-1185">Reference proteome</keyword>
<reference evidence="1 2" key="1">
    <citation type="journal article" date="2019" name="Commun. Biol.">
        <title>The bagworm genome reveals a unique fibroin gene that provides high tensile strength.</title>
        <authorList>
            <person name="Kono N."/>
            <person name="Nakamura H."/>
            <person name="Ohtoshi R."/>
            <person name="Tomita M."/>
            <person name="Numata K."/>
            <person name="Arakawa K."/>
        </authorList>
    </citation>
    <scope>NUCLEOTIDE SEQUENCE [LARGE SCALE GENOMIC DNA]</scope>
</reference>
<gene>
    <name evidence="1" type="ORF">EVAR_28720_1</name>
</gene>
<proteinExistence type="predicted"/>
<sequence>MFEFSMTVKNYNVPQGAQGLWPNMLTHTDKGTVRRPAPAPAVSCVSIWRRGAASRRVVRADTIVCLPARHPATAQKGDRMPKKGFCALPFKN</sequence>
<accession>A0A4C1V5U4</accession>
<dbReference type="AlphaFoldDB" id="A0A4C1V5U4"/>
<protein>
    <submittedName>
        <fullName evidence="1">Uncharacterized protein</fullName>
    </submittedName>
</protein>